<protein>
    <submittedName>
        <fullName evidence="1">Uncharacterized protein</fullName>
    </submittedName>
</protein>
<accession>A0A8S1V6W8</accession>
<proteinExistence type="predicted"/>
<reference evidence="1" key="1">
    <citation type="submission" date="2021-01" db="EMBL/GenBank/DDBJ databases">
        <authorList>
            <consortium name="Genoscope - CEA"/>
            <person name="William W."/>
        </authorList>
    </citation>
    <scope>NUCLEOTIDE SEQUENCE</scope>
</reference>
<dbReference type="Proteomes" id="UP000683925">
    <property type="component" value="Unassembled WGS sequence"/>
</dbReference>
<keyword evidence="2" id="KW-1185">Reference proteome</keyword>
<evidence type="ECO:0000313" key="1">
    <source>
        <dbReference type="EMBL" id="CAD8172467.1"/>
    </source>
</evidence>
<sequence>MVKSEILEVNLLKTSTLSHSGFDQQIEMRKNDLLEFILN</sequence>
<name>A0A8S1V6W8_PAROT</name>
<evidence type="ECO:0000313" key="2">
    <source>
        <dbReference type="Proteomes" id="UP000683925"/>
    </source>
</evidence>
<dbReference type="AlphaFoldDB" id="A0A8S1V6W8"/>
<gene>
    <name evidence="1" type="ORF">POCTA_138.1.T0600129</name>
</gene>
<organism evidence="1 2">
    <name type="scientific">Paramecium octaurelia</name>
    <dbReference type="NCBI Taxonomy" id="43137"/>
    <lineage>
        <taxon>Eukaryota</taxon>
        <taxon>Sar</taxon>
        <taxon>Alveolata</taxon>
        <taxon>Ciliophora</taxon>
        <taxon>Intramacronucleata</taxon>
        <taxon>Oligohymenophorea</taxon>
        <taxon>Peniculida</taxon>
        <taxon>Parameciidae</taxon>
        <taxon>Paramecium</taxon>
    </lineage>
</organism>
<comment type="caution">
    <text evidence="1">The sequence shown here is derived from an EMBL/GenBank/DDBJ whole genome shotgun (WGS) entry which is preliminary data.</text>
</comment>
<dbReference type="EMBL" id="CAJJDP010000059">
    <property type="protein sequence ID" value="CAD8172467.1"/>
    <property type="molecule type" value="Genomic_DNA"/>
</dbReference>